<keyword evidence="4" id="KW-0720">Serine protease</keyword>
<sequence length="1444" mass="149227">MNIPSFQSGRRVRIAQPHWFVRILTLVLVLVAQAAAAPLNLPPPAAHEMRQGYRDGYVIAMPRASLAGTVSAQEYNEGVKVRRKFPRLGGLRVIAVNAGETPDDAIRRLKASGRYRFVEPDYLRTAYAVPNDADFTSQWALDNTATNTGVPGPAIVGADIHATSAWDIRTDASSVIVAVIDSGARLTHQDLASNLWVNPSVNTDGYTNDLHGINTVSTTSNGDPTDDEGHGTHVSGIIGAVGNNAIGVTGVAWKVQLMELKFLDSTGSGDVANAITCIDYAVAHGASIINCSYGGKQFSQAEFTAIQAAAKAGVIMVCSAGNEPVDNDLTPSFPADYPSDNIVAVAATDNRDDLTYYSDFGSGAVEIAAPGDEILSLSNSSDTGTTWMSGTSMAAPMVSGSLALLKAQYPHDTYRELINRLLSTVDFKPQLVGRTLSAGRLNLAAALASTSNRPFNDNFASRAHLTGQVVMRTSNADATRETGEPLIRGNAGGASLWWDWTAPISGTVTLSTGESTYASLLAVYTGSSLSNLVPVASAESTTASTDNSLTFHAVAGTTYDIAIDGVNGATGFAEIGLGYGNDAFADATVLSGPSVNFADSNAGSTSETGEPQAASASVKQTVWYAWTAPSSGPVSVSATSYDFDPALAVYTGSSLTALTRVSAATGGTIDSSAGTAISRATVSFDAVAGTIYRIQVDGINDTTTSASSGAFVLSIADSLWQYGTGDSITSSPAVGAGGVIYVGSDDSNFYAINPDGSLRWKFKAGGYFDTISPAIASDGTVYAPCSDGKVYAFNPDGSIKWTDSVPTPSSSSLSNELVSSPAIASDGTVYVKAGNNHLYALNPDGSQKWTATIPGFSYASPTIAPDGTIYLGADTGTFYALKPDGSTKWTFIADSAVYTAAALDASGNLYFGTLGGTVYSLAPDGSKRWSIAAGDSVSSSPALAPDGTLYFGCYDHKLYALNSADGSLKWTYRMGDETRASSPAIDANGVVYIGNYDGNVYAVNPDGTLNRIYATGGWVRSSPVIDGTRLYVGSNDQQLYAFDIGATAANSPWPMYQCSAARPGRYIDFALLPKITTNPQSASLSAGSTLSLSVTATGSGLTYQWRRNGVALDTSLYPSANTATLALPYAQASDSGTYDCFVSNSTGGTVSAGASVTIAASSNALNNAQLIAISGRSYVGTGTQVLVAGFVISGTTPKTVLVRASGPALGPQGVSTFLPDPELQLFKITNGTAQLVDQNIGWGNASNAAAIKTEAAALHDFAWPDGSADSALLVTLAPGLYTAQVSGASGDTGTSLVEVYDGDTPSTAPRLVDISLRSKVGTDTNVQVAGFVISGTKPKTVLIRAGGPALAKQGISDYLPDPVLVLYDHNSIAIRKNQGWSSNATDAAAILAAGSRLGAYTWADGSADSALLVTLPPGLYTAQVSGASGDTGVDLLEVYDADTQ</sequence>
<dbReference type="InterPro" id="IPR050131">
    <property type="entry name" value="Peptidase_S8_subtilisin-like"/>
</dbReference>
<dbReference type="InterPro" id="IPR000209">
    <property type="entry name" value="Peptidase_S8/S53_dom"/>
</dbReference>
<dbReference type="GO" id="GO:0004252">
    <property type="term" value="F:serine-type endopeptidase activity"/>
    <property type="evidence" value="ECO:0007669"/>
    <property type="project" value="InterPro"/>
</dbReference>
<dbReference type="InterPro" id="IPR034204">
    <property type="entry name" value="PfSUB1-like_cat_dom"/>
</dbReference>
<dbReference type="InterPro" id="IPR018391">
    <property type="entry name" value="PQQ_b-propeller_rpt"/>
</dbReference>
<evidence type="ECO:0000256" key="1">
    <source>
        <dbReference type="ARBA" id="ARBA00011073"/>
    </source>
</evidence>
<dbReference type="Pfam" id="PF00082">
    <property type="entry name" value="Peptidase_S8"/>
    <property type="match status" value="1"/>
</dbReference>
<dbReference type="Gene3D" id="3.40.50.200">
    <property type="entry name" value="Peptidase S8/S53 domain"/>
    <property type="match status" value="1"/>
</dbReference>
<dbReference type="InterPro" id="IPR022398">
    <property type="entry name" value="Peptidase_S8_His-AS"/>
</dbReference>
<dbReference type="InterPro" id="IPR036852">
    <property type="entry name" value="Peptidase_S8/S53_dom_sf"/>
</dbReference>
<dbReference type="SMART" id="SM00409">
    <property type="entry name" value="IG"/>
    <property type="match status" value="1"/>
</dbReference>
<protein>
    <submittedName>
        <fullName evidence="6">Cell wall-associated protease</fullName>
        <ecNumber evidence="6">3.4.21.-</ecNumber>
    </submittedName>
</protein>
<dbReference type="EMBL" id="MLJW01000027">
    <property type="protein sequence ID" value="OIR09278.1"/>
    <property type="molecule type" value="Genomic_DNA"/>
</dbReference>
<feature type="domain" description="Ig-like" evidence="5">
    <location>
        <begin position="1073"/>
        <end position="1157"/>
    </location>
</feature>
<accession>A0A1J5TAW4</accession>
<dbReference type="PROSITE" id="PS50835">
    <property type="entry name" value="IG_LIKE"/>
    <property type="match status" value="1"/>
</dbReference>
<comment type="caution">
    <text evidence="6">The sequence shown here is derived from an EMBL/GenBank/DDBJ whole genome shotgun (WGS) entry which is preliminary data.</text>
</comment>
<dbReference type="SMART" id="SM00564">
    <property type="entry name" value="PQQ"/>
    <property type="match status" value="8"/>
</dbReference>
<dbReference type="CDD" id="cd07473">
    <property type="entry name" value="Peptidases_S8_Subtilisin_like"/>
    <property type="match status" value="1"/>
</dbReference>
<dbReference type="SUPFAM" id="SSF63825">
    <property type="entry name" value="YWTD domain"/>
    <property type="match status" value="1"/>
</dbReference>
<dbReference type="InterPro" id="IPR003599">
    <property type="entry name" value="Ig_sub"/>
</dbReference>
<dbReference type="SUPFAM" id="SSF50998">
    <property type="entry name" value="Quinoprotein alcohol dehydrogenase-like"/>
    <property type="match status" value="1"/>
</dbReference>
<dbReference type="InterPro" id="IPR002372">
    <property type="entry name" value="PQQ_rpt_dom"/>
</dbReference>
<dbReference type="InterPro" id="IPR023828">
    <property type="entry name" value="Peptidase_S8_Ser-AS"/>
</dbReference>
<keyword evidence="2 6" id="KW-0645">Protease</keyword>
<dbReference type="SUPFAM" id="SSF48726">
    <property type="entry name" value="Immunoglobulin"/>
    <property type="match status" value="1"/>
</dbReference>
<dbReference type="InterPro" id="IPR013783">
    <property type="entry name" value="Ig-like_fold"/>
</dbReference>
<dbReference type="PROSITE" id="PS00137">
    <property type="entry name" value="SUBTILASE_HIS"/>
    <property type="match status" value="1"/>
</dbReference>
<dbReference type="Gene3D" id="2.40.128.630">
    <property type="match status" value="4"/>
</dbReference>
<evidence type="ECO:0000259" key="5">
    <source>
        <dbReference type="PROSITE" id="PS50835"/>
    </source>
</evidence>
<dbReference type="InterPro" id="IPR036179">
    <property type="entry name" value="Ig-like_dom_sf"/>
</dbReference>
<evidence type="ECO:0000256" key="4">
    <source>
        <dbReference type="ARBA" id="ARBA00022825"/>
    </source>
</evidence>
<gene>
    <name evidence="6" type="primary">wprA</name>
    <name evidence="6" type="ORF">GALL_85110</name>
</gene>
<dbReference type="PRINTS" id="PR00723">
    <property type="entry name" value="SUBTILISIN"/>
</dbReference>
<proteinExistence type="inferred from homology"/>
<dbReference type="InterPro" id="IPR011047">
    <property type="entry name" value="Quinoprotein_ADH-like_sf"/>
</dbReference>
<comment type="similarity">
    <text evidence="1">Belongs to the peptidase S8 family.</text>
</comment>
<dbReference type="PANTHER" id="PTHR43806">
    <property type="entry name" value="PEPTIDASE S8"/>
    <property type="match status" value="1"/>
</dbReference>
<evidence type="ECO:0000256" key="2">
    <source>
        <dbReference type="ARBA" id="ARBA00022670"/>
    </source>
</evidence>
<dbReference type="GO" id="GO:0006508">
    <property type="term" value="P:proteolysis"/>
    <property type="evidence" value="ECO:0007669"/>
    <property type="project" value="UniProtKB-KW"/>
</dbReference>
<dbReference type="InterPro" id="IPR007110">
    <property type="entry name" value="Ig-like_dom"/>
</dbReference>
<dbReference type="Pfam" id="PF13927">
    <property type="entry name" value="Ig_3"/>
    <property type="match status" value="1"/>
</dbReference>
<name>A0A1J5TAW4_9ZZZZ</name>
<dbReference type="InterPro" id="IPR015500">
    <property type="entry name" value="Peptidase_S8_subtilisin-rel"/>
</dbReference>
<dbReference type="EC" id="3.4.21.-" evidence="6"/>
<dbReference type="Pfam" id="PF13360">
    <property type="entry name" value="PQQ_2"/>
    <property type="match status" value="2"/>
</dbReference>
<reference evidence="6" key="1">
    <citation type="submission" date="2016-10" db="EMBL/GenBank/DDBJ databases">
        <title>Sequence of Gallionella enrichment culture.</title>
        <authorList>
            <person name="Poehlein A."/>
            <person name="Muehling M."/>
            <person name="Daniel R."/>
        </authorList>
    </citation>
    <scope>NUCLEOTIDE SEQUENCE</scope>
</reference>
<dbReference type="SUPFAM" id="SSF52743">
    <property type="entry name" value="Subtilisin-like"/>
    <property type="match status" value="1"/>
</dbReference>
<dbReference type="Gene3D" id="2.60.40.10">
    <property type="entry name" value="Immunoglobulins"/>
    <property type="match status" value="1"/>
</dbReference>
<organism evidence="6">
    <name type="scientific">mine drainage metagenome</name>
    <dbReference type="NCBI Taxonomy" id="410659"/>
    <lineage>
        <taxon>unclassified sequences</taxon>
        <taxon>metagenomes</taxon>
        <taxon>ecological metagenomes</taxon>
    </lineage>
</organism>
<evidence type="ECO:0000256" key="3">
    <source>
        <dbReference type="ARBA" id="ARBA00022801"/>
    </source>
</evidence>
<dbReference type="PROSITE" id="PS00138">
    <property type="entry name" value="SUBTILASE_SER"/>
    <property type="match status" value="1"/>
</dbReference>
<evidence type="ECO:0000313" key="6">
    <source>
        <dbReference type="EMBL" id="OIR09278.1"/>
    </source>
</evidence>
<dbReference type="PROSITE" id="PS51892">
    <property type="entry name" value="SUBTILASE"/>
    <property type="match status" value="1"/>
</dbReference>
<dbReference type="PANTHER" id="PTHR43806:SF11">
    <property type="entry name" value="CEREVISIN-RELATED"/>
    <property type="match status" value="1"/>
</dbReference>
<keyword evidence="3 6" id="KW-0378">Hydrolase</keyword>